<dbReference type="Proteomes" id="UP000078428">
    <property type="component" value="Unassembled WGS sequence"/>
</dbReference>
<comment type="caution">
    <text evidence="1">The sequence shown here is derived from an EMBL/GenBank/DDBJ whole genome shotgun (WGS) entry which is preliminary data.</text>
</comment>
<evidence type="ECO:0000313" key="1">
    <source>
        <dbReference type="EMBL" id="OAN50851.1"/>
    </source>
</evidence>
<accession>A0A178MQF3</accession>
<keyword evidence="1" id="KW-0282">Flagellum</keyword>
<dbReference type="AlphaFoldDB" id="A0A178MQF3"/>
<evidence type="ECO:0000313" key="2">
    <source>
        <dbReference type="Proteomes" id="UP000078428"/>
    </source>
</evidence>
<reference evidence="1 2" key="1">
    <citation type="submission" date="2016-04" db="EMBL/GenBank/DDBJ databases">
        <title>Draft genome sequence of freshwater magnetotactic bacteria Magnetospirillum marisnigri SP-1 and Magnetospirillum moscoviense BB-1.</title>
        <authorList>
            <person name="Koziaeva V."/>
            <person name="Dziuba M.V."/>
            <person name="Ivanov T.M."/>
            <person name="Kuznetsov B."/>
            <person name="Grouzdev D.S."/>
        </authorList>
    </citation>
    <scope>NUCLEOTIDE SEQUENCE [LARGE SCALE GENOMIC DNA]</scope>
    <source>
        <strain evidence="1 2">SP-1</strain>
    </source>
</reference>
<protein>
    <submittedName>
        <fullName evidence="1">Flagellar basal body-associated protein FliL</fullName>
    </submittedName>
</protein>
<organism evidence="1 2">
    <name type="scientific">Paramagnetospirillum marisnigri</name>
    <dbReference type="NCBI Taxonomy" id="1285242"/>
    <lineage>
        <taxon>Bacteria</taxon>
        <taxon>Pseudomonadati</taxon>
        <taxon>Pseudomonadota</taxon>
        <taxon>Alphaproteobacteria</taxon>
        <taxon>Rhodospirillales</taxon>
        <taxon>Magnetospirillaceae</taxon>
        <taxon>Paramagnetospirillum</taxon>
    </lineage>
</organism>
<sequence length="152" mass="16486">MVRLIIIVVVLLLLGGGTVGGLYFFGIDPLAKLGITAPVVQKDAPPPPPPPPSYVEFGVLIIPVIQDREVKKQAEMIVRLEVEPKNKEIVARNLPRLQNAFLGDMIGFLSVTVREGQPLDVGAIQNRLKMVSDKALGGVYVKDVIIENAVLK</sequence>
<keyword evidence="1" id="KW-0966">Cell projection</keyword>
<keyword evidence="2" id="KW-1185">Reference proteome</keyword>
<dbReference type="EMBL" id="LWQT01000049">
    <property type="protein sequence ID" value="OAN50851.1"/>
    <property type="molecule type" value="Genomic_DNA"/>
</dbReference>
<dbReference type="STRING" id="1285242.A6A04_17285"/>
<gene>
    <name evidence="1" type="ORF">A6A04_17285</name>
</gene>
<keyword evidence="1" id="KW-0969">Cilium</keyword>
<proteinExistence type="predicted"/>
<name>A0A178MQF3_9PROT</name>